<keyword evidence="2" id="KW-0677">Repeat</keyword>
<dbReference type="PANTHER" id="PTHR13871">
    <property type="entry name" value="THIOREDOXIN"/>
    <property type="match status" value="1"/>
</dbReference>
<dbReference type="eggNOG" id="KOG2501">
    <property type="taxonomic scope" value="Eukaryota"/>
</dbReference>
<dbReference type="AlphaFoldDB" id="T0RN38"/>
<reference evidence="9 10" key="1">
    <citation type="submission" date="2012-04" db="EMBL/GenBank/DDBJ databases">
        <title>The Genome Sequence of Saprolegnia declina VS20.</title>
        <authorList>
            <consortium name="The Broad Institute Genome Sequencing Platform"/>
            <person name="Russ C."/>
            <person name="Nusbaum C."/>
            <person name="Tyler B."/>
            <person name="van West P."/>
            <person name="Dieguez-Uribeondo J."/>
            <person name="de Bruijn I."/>
            <person name="Tripathy S."/>
            <person name="Jiang R."/>
            <person name="Young S.K."/>
            <person name="Zeng Q."/>
            <person name="Gargeya S."/>
            <person name="Fitzgerald M."/>
            <person name="Haas B."/>
            <person name="Abouelleil A."/>
            <person name="Alvarado L."/>
            <person name="Arachchi H.M."/>
            <person name="Berlin A."/>
            <person name="Chapman S.B."/>
            <person name="Goldberg J."/>
            <person name="Griggs A."/>
            <person name="Gujja S."/>
            <person name="Hansen M."/>
            <person name="Howarth C."/>
            <person name="Imamovic A."/>
            <person name="Larimer J."/>
            <person name="McCowen C."/>
            <person name="Montmayeur A."/>
            <person name="Murphy C."/>
            <person name="Neiman D."/>
            <person name="Pearson M."/>
            <person name="Priest M."/>
            <person name="Roberts A."/>
            <person name="Saif S."/>
            <person name="Shea T."/>
            <person name="Sisk P."/>
            <person name="Sykes S."/>
            <person name="Wortman J."/>
            <person name="Nusbaum C."/>
            <person name="Birren B."/>
        </authorList>
    </citation>
    <scope>NUCLEOTIDE SEQUENCE [LARGE SCALE GENOMIC DNA]</scope>
    <source>
        <strain evidence="9 10">VS20</strain>
    </source>
</reference>
<sequence>MALHALLGAEIQTKAGIVPTADALANKKVVGIYFSAHWCPPCRAFTPLLSTFYEDLVEDFDDMELIFVSSDKEVAGFNEYWAEMPFPALPFVHRELKASLSAQFGVEFIPTLVFVDADGNVLTKDGVKLINSVRGRADLLRKELFK</sequence>
<evidence type="ECO:0000256" key="3">
    <source>
        <dbReference type="ARBA" id="ARBA00023002"/>
    </source>
</evidence>
<dbReference type="EC" id="1.8.1.8" evidence="1"/>
<evidence type="ECO:0000256" key="2">
    <source>
        <dbReference type="ARBA" id="ARBA00022737"/>
    </source>
</evidence>
<dbReference type="STRING" id="1156394.T0RN38"/>
<dbReference type="RefSeq" id="XP_008615218.1">
    <property type="nucleotide sequence ID" value="XM_008616996.1"/>
</dbReference>
<evidence type="ECO:0000256" key="6">
    <source>
        <dbReference type="ARBA" id="ARBA00047388"/>
    </source>
</evidence>
<dbReference type="Gene3D" id="3.40.30.10">
    <property type="entry name" value="Glutaredoxin"/>
    <property type="match status" value="1"/>
</dbReference>
<evidence type="ECO:0000259" key="8">
    <source>
        <dbReference type="PROSITE" id="PS51352"/>
    </source>
</evidence>
<accession>T0RN38</accession>
<comment type="similarity">
    <text evidence="5">Belongs to the nucleoredoxin family.</text>
</comment>
<dbReference type="OMA" id="MNEMHGS"/>
<comment type="catalytic activity">
    <reaction evidence="7">
        <text>[protein]-dithiol + NADP(+) = [protein]-disulfide + NADPH + H(+)</text>
        <dbReference type="Rhea" id="RHEA:18753"/>
        <dbReference type="Rhea" id="RHEA-COMP:10593"/>
        <dbReference type="Rhea" id="RHEA-COMP:10594"/>
        <dbReference type="ChEBI" id="CHEBI:15378"/>
        <dbReference type="ChEBI" id="CHEBI:29950"/>
        <dbReference type="ChEBI" id="CHEBI:50058"/>
        <dbReference type="ChEBI" id="CHEBI:57783"/>
        <dbReference type="ChEBI" id="CHEBI:58349"/>
        <dbReference type="EC" id="1.8.1.8"/>
    </reaction>
</comment>
<gene>
    <name evidence="9" type="ORF">SDRG_10978</name>
</gene>
<dbReference type="CDD" id="cd02964">
    <property type="entry name" value="TryX_like_family"/>
    <property type="match status" value="1"/>
</dbReference>
<evidence type="ECO:0000256" key="4">
    <source>
        <dbReference type="ARBA" id="ARBA00023027"/>
    </source>
</evidence>
<comment type="catalytic activity">
    <reaction evidence="6">
        <text>[protein]-dithiol + NAD(+) = [protein]-disulfide + NADH + H(+)</text>
        <dbReference type="Rhea" id="RHEA:18749"/>
        <dbReference type="Rhea" id="RHEA-COMP:10593"/>
        <dbReference type="Rhea" id="RHEA-COMP:10594"/>
        <dbReference type="ChEBI" id="CHEBI:15378"/>
        <dbReference type="ChEBI" id="CHEBI:29950"/>
        <dbReference type="ChEBI" id="CHEBI:50058"/>
        <dbReference type="ChEBI" id="CHEBI:57540"/>
        <dbReference type="ChEBI" id="CHEBI:57945"/>
        <dbReference type="EC" id="1.8.1.8"/>
    </reaction>
</comment>
<evidence type="ECO:0000256" key="5">
    <source>
        <dbReference type="ARBA" id="ARBA00025782"/>
    </source>
</evidence>
<dbReference type="InterPro" id="IPR013766">
    <property type="entry name" value="Thioredoxin_domain"/>
</dbReference>
<dbReference type="PANTHER" id="PTHR13871:SF96">
    <property type="entry name" value="THIOREDOXIN DOMAIN-CONTAINING PROTEIN"/>
    <property type="match status" value="1"/>
</dbReference>
<dbReference type="InterPro" id="IPR052259">
    <property type="entry name" value="Nucleoredoxin-like"/>
</dbReference>
<dbReference type="InterPro" id="IPR012336">
    <property type="entry name" value="Thioredoxin-like_fold"/>
</dbReference>
<organism evidence="9 10">
    <name type="scientific">Saprolegnia diclina (strain VS20)</name>
    <dbReference type="NCBI Taxonomy" id="1156394"/>
    <lineage>
        <taxon>Eukaryota</taxon>
        <taxon>Sar</taxon>
        <taxon>Stramenopiles</taxon>
        <taxon>Oomycota</taxon>
        <taxon>Saprolegniomycetes</taxon>
        <taxon>Saprolegniales</taxon>
        <taxon>Saprolegniaceae</taxon>
        <taxon>Saprolegnia</taxon>
    </lineage>
</organism>
<dbReference type="GeneID" id="19951705"/>
<dbReference type="Pfam" id="PF13905">
    <property type="entry name" value="Thioredoxin_8"/>
    <property type="match status" value="1"/>
</dbReference>
<evidence type="ECO:0000256" key="7">
    <source>
        <dbReference type="ARBA" id="ARBA00047804"/>
    </source>
</evidence>
<dbReference type="Proteomes" id="UP000030762">
    <property type="component" value="Unassembled WGS sequence"/>
</dbReference>
<dbReference type="GO" id="GO:0047134">
    <property type="term" value="F:protein-disulfide reductase [NAD(P)H] activity"/>
    <property type="evidence" value="ECO:0007669"/>
    <property type="project" value="UniProtKB-EC"/>
</dbReference>
<keyword evidence="3" id="KW-0560">Oxidoreductase</keyword>
<dbReference type="OrthoDB" id="409136at2759"/>
<dbReference type="SUPFAM" id="SSF52833">
    <property type="entry name" value="Thioredoxin-like"/>
    <property type="match status" value="1"/>
</dbReference>
<feature type="domain" description="Thioredoxin" evidence="8">
    <location>
        <begin position="1"/>
        <end position="146"/>
    </location>
</feature>
<dbReference type="InterPro" id="IPR036249">
    <property type="entry name" value="Thioredoxin-like_sf"/>
</dbReference>
<evidence type="ECO:0000313" key="10">
    <source>
        <dbReference type="Proteomes" id="UP000030762"/>
    </source>
</evidence>
<evidence type="ECO:0000256" key="1">
    <source>
        <dbReference type="ARBA" id="ARBA00012612"/>
    </source>
</evidence>
<proteinExistence type="inferred from homology"/>
<keyword evidence="10" id="KW-1185">Reference proteome</keyword>
<name>T0RN38_SAPDV</name>
<protein>
    <recommendedName>
        <fullName evidence="1">protein-disulfide reductase</fullName>
        <ecNumber evidence="1">1.8.1.8</ecNumber>
    </recommendedName>
</protein>
<dbReference type="VEuPathDB" id="FungiDB:SDRG_10978"/>
<dbReference type="EMBL" id="JH767169">
    <property type="protein sequence ID" value="EQC31377.1"/>
    <property type="molecule type" value="Genomic_DNA"/>
</dbReference>
<dbReference type="PROSITE" id="PS51352">
    <property type="entry name" value="THIOREDOXIN_2"/>
    <property type="match status" value="1"/>
</dbReference>
<dbReference type="InParanoid" id="T0RN38"/>
<evidence type="ECO:0000313" key="9">
    <source>
        <dbReference type="EMBL" id="EQC31377.1"/>
    </source>
</evidence>
<keyword evidence="4" id="KW-0520">NAD</keyword>